<dbReference type="AlphaFoldDB" id="A0AAD2CNY5"/>
<evidence type="ECO:0000313" key="2">
    <source>
        <dbReference type="EMBL" id="CAJ1941257.1"/>
    </source>
</evidence>
<dbReference type="Proteomes" id="UP001295423">
    <property type="component" value="Unassembled WGS sequence"/>
</dbReference>
<dbReference type="EMBL" id="CAKOGP040001001">
    <property type="protein sequence ID" value="CAJ1941257.1"/>
    <property type="molecule type" value="Genomic_DNA"/>
</dbReference>
<dbReference type="PANTHER" id="PTHR43642">
    <property type="entry name" value="HYBRID SIGNAL TRANSDUCTION HISTIDINE KINASE G"/>
    <property type="match status" value="1"/>
</dbReference>
<proteinExistence type="predicted"/>
<name>A0AAD2CNY5_9STRA</name>
<dbReference type="InterPro" id="IPR053159">
    <property type="entry name" value="Hybrid_Histidine_Kinase"/>
</dbReference>
<evidence type="ECO:0000313" key="3">
    <source>
        <dbReference type="Proteomes" id="UP001295423"/>
    </source>
</evidence>
<feature type="domain" description="Orc1-like AAA ATPase" evidence="1">
    <location>
        <begin position="109"/>
        <end position="315"/>
    </location>
</feature>
<dbReference type="InterPro" id="IPR041664">
    <property type="entry name" value="AAA_16"/>
</dbReference>
<dbReference type="Pfam" id="PF13191">
    <property type="entry name" value="AAA_16"/>
    <property type="match status" value="1"/>
</dbReference>
<keyword evidence="3" id="KW-1185">Reference proteome</keyword>
<sequence length="1115" mass="126058">MTVPIPEEREIPWNDVDRDGVSKVLSLVPDNDDLLSVFSDDDALLSLAPNAVVVMGSGGSQRSDRHTIDISDQSIKSSELREQTSKIRFDGGVSSKHFTVKLDFDSIGLVGRQNQISTLISCFDRLCKDKASNSPNDDRNQKEMVFVSGESGCGKTRTVKTLESRMLETKTGLFVEGKFDLNTVDEPYSGIAKAIAAICEKVIDGDKRHATNIRDRISNALHDEEVQLLVHLVPALSDIISADAKEVSVGLGIDDLESGIDRLKLTFRLLFRTFCEHFSPMVLFLDDLQWADVSSLQMVDYLISDTENENSLMIIGSYRSDEVDENSLLHNKILTLQDKSATYTFRVTEVDVPVFGIDDVMTTIKAMFSSGKEDDSRALGELCLKRTLGNPYFVLEFLKTLYHENLIEYRSVTNMWTWNLTDIEDATMSTANVVVLLQDRMKRLSKYAQMFLRCAAYLGSTFRNTTLELIWKSHDMPMAVADKPILPMLMGMAVKDSFIEECGSDKYRWVHDKVQEAAFSLILDVKVSQFDIGRILFYYLEPSQLEQDLFAVVDLINNGNKEKSSEFAHANLQAAEKALGLSAFAAAAKYATHGIDQLGDNRWSQNRPLTLRLYTIGAEMERLLGNVVAAERYCCEVLSRTDLDIMESLPLKLARASTLSSVELKFDEAVSYGLDVLKDLGCRVFISRKILKAKAIMSLFRTIRRVKKLPSDHFDHAKMMENERELGIAKLLERVAVSAYLSGDIMLTVLCASKLVEGSLQHGLNEASASSLSGLATMAIVALQDFKTATKFNEMALSLLQKHRQMRNGETMFKAYTHGHVWVKPLESCLPALWDAYQCSIRAGDSEFASWNLLLHQVLIPFYFGNPLPQILARCPGVMRQLEEGAQSQQILVHKIIWQTMANLHDSACREPWKLEGEIFRDTDNIEKNNLYAGTVLLAQGELLLFHGNCRTAADMALKNGDAFQKLVPANFANMFETFHRALSLYAMALRTRKKKYKKEARRVRRMLTKWVLAVENPEFDYFKTALDAEQFAVEKKYDEAEKHYDEAIKSATLRGHLYHTGLFHERYSEYLFVELSNRWKSDEQLREAIDCYKEWGADGKVEALESELALRDRQ</sequence>
<dbReference type="Gene3D" id="3.40.50.300">
    <property type="entry name" value="P-loop containing nucleotide triphosphate hydrolases"/>
    <property type="match status" value="1"/>
</dbReference>
<dbReference type="PANTHER" id="PTHR43642:SF1">
    <property type="entry name" value="HYBRID SIGNAL TRANSDUCTION HISTIDINE KINASE G"/>
    <property type="match status" value="1"/>
</dbReference>
<dbReference type="SUPFAM" id="SSF52540">
    <property type="entry name" value="P-loop containing nucleoside triphosphate hydrolases"/>
    <property type="match status" value="1"/>
</dbReference>
<comment type="caution">
    <text evidence="2">The sequence shown here is derived from an EMBL/GenBank/DDBJ whole genome shotgun (WGS) entry which is preliminary data.</text>
</comment>
<organism evidence="2 3">
    <name type="scientific">Cylindrotheca closterium</name>
    <dbReference type="NCBI Taxonomy" id="2856"/>
    <lineage>
        <taxon>Eukaryota</taxon>
        <taxon>Sar</taxon>
        <taxon>Stramenopiles</taxon>
        <taxon>Ochrophyta</taxon>
        <taxon>Bacillariophyta</taxon>
        <taxon>Bacillariophyceae</taxon>
        <taxon>Bacillariophycidae</taxon>
        <taxon>Bacillariales</taxon>
        <taxon>Bacillariaceae</taxon>
        <taxon>Cylindrotheca</taxon>
    </lineage>
</organism>
<accession>A0AAD2CNY5</accession>
<gene>
    <name evidence="2" type="ORF">CYCCA115_LOCUS7431</name>
</gene>
<dbReference type="InterPro" id="IPR027417">
    <property type="entry name" value="P-loop_NTPase"/>
</dbReference>
<evidence type="ECO:0000259" key="1">
    <source>
        <dbReference type="Pfam" id="PF13191"/>
    </source>
</evidence>
<reference evidence="2" key="1">
    <citation type="submission" date="2023-08" db="EMBL/GenBank/DDBJ databases">
        <authorList>
            <person name="Audoor S."/>
            <person name="Bilcke G."/>
        </authorList>
    </citation>
    <scope>NUCLEOTIDE SEQUENCE</scope>
</reference>
<protein>
    <recommendedName>
        <fullName evidence="1">Orc1-like AAA ATPase domain-containing protein</fullName>
    </recommendedName>
</protein>